<feature type="region of interest" description="Disordered" evidence="1">
    <location>
        <begin position="98"/>
        <end position="120"/>
    </location>
</feature>
<feature type="compositionally biased region" description="Polar residues" evidence="1">
    <location>
        <begin position="104"/>
        <end position="120"/>
    </location>
</feature>
<feature type="non-terminal residue" evidence="2">
    <location>
        <position position="525"/>
    </location>
</feature>
<dbReference type="Proteomes" id="UP001190700">
    <property type="component" value="Unassembled WGS sequence"/>
</dbReference>
<sequence>MGLAATLEDPNHPCCASSGAVGVGCAGNGAVGAAHVTSAVVLASLQPSQNDEGLQETAGSSPHAFESLRDCILCGSGCHPTLIFGHISHGLYGEQLSDRAPAPSSASHSQLIEGTGSCSDPSPFELSNSMQSIFEESFYSLNVFNTPHCVRCPRIDADTVYDIYLLAEDNAAPPNIQSAVSPVVSALTARSNGTGGFTAPTFNTTYPPQVTITGSSYFYTAVRLDADSEVAYAVMDAGSAAPTSAELFAGVAGKTGVKNSGTSSTMTAGQEGLQAMHGSLEPSTSYDVYLAARSTDNGHTFSQAYTTYLAGYTTTGASPKPIINSTVSNTNTIFPFTIVFDRPVTDFQCRPWTWNCDVDVTGGTVTDNDVSNPSEDMMHWEGSITPTRDGEVTVSVEHGRGIDNYDGGLSERSNTLVVNYDTVRPNVTLSIVSSSQLNMIFRINFSEPVFDFGWGSIKKTGCKQTAFDLITPTLVWEATISFTSSYCLVEVPENNANDTAKNPNFDSNKLERVFDGHEADDGLFL</sequence>
<evidence type="ECO:0000256" key="1">
    <source>
        <dbReference type="SAM" id="MobiDB-lite"/>
    </source>
</evidence>
<proteinExistence type="predicted"/>
<organism evidence="2 3">
    <name type="scientific">Cymbomonas tetramitiformis</name>
    <dbReference type="NCBI Taxonomy" id="36881"/>
    <lineage>
        <taxon>Eukaryota</taxon>
        <taxon>Viridiplantae</taxon>
        <taxon>Chlorophyta</taxon>
        <taxon>Pyramimonadophyceae</taxon>
        <taxon>Pyramimonadales</taxon>
        <taxon>Pyramimonadaceae</taxon>
        <taxon>Cymbomonas</taxon>
    </lineage>
</organism>
<evidence type="ECO:0000313" key="2">
    <source>
        <dbReference type="EMBL" id="KAK3250303.1"/>
    </source>
</evidence>
<dbReference type="PANTHER" id="PTHR34677:SF3">
    <property type="entry name" value="BACTERIAL IG-LIKE DOMAIN-CONTAINING PROTEIN"/>
    <property type="match status" value="1"/>
</dbReference>
<dbReference type="AlphaFoldDB" id="A0AAE0C8C8"/>
<protein>
    <submittedName>
        <fullName evidence="2">Uncharacterized protein</fullName>
    </submittedName>
</protein>
<reference evidence="2 3" key="1">
    <citation type="journal article" date="2015" name="Genome Biol. Evol.">
        <title>Comparative Genomics of a Bacterivorous Green Alga Reveals Evolutionary Causalities and Consequences of Phago-Mixotrophic Mode of Nutrition.</title>
        <authorList>
            <person name="Burns J.A."/>
            <person name="Paasch A."/>
            <person name="Narechania A."/>
            <person name="Kim E."/>
        </authorList>
    </citation>
    <scope>NUCLEOTIDE SEQUENCE [LARGE SCALE GENOMIC DNA]</scope>
    <source>
        <strain evidence="2 3">PLY_AMNH</strain>
    </source>
</reference>
<dbReference type="PANTHER" id="PTHR34677">
    <property type="match status" value="1"/>
</dbReference>
<accession>A0AAE0C8C8</accession>
<name>A0AAE0C8C8_9CHLO</name>
<comment type="caution">
    <text evidence="2">The sequence shown here is derived from an EMBL/GenBank/DDBJ whole genome shotgun (WGS) entry which is preliminary data.</text>
</comment>
<evidence type="ECO:0000313" key="3">
    <source>
        <dbReference type="Proteomes" id="UP001190700"/>
    </source>
</evidence>
<keyword evidence="3" id="KW-1185">Reference proteome</keyword>
<gene>
    <name evidence="2" type="ORF">CYMTET_40312</name>
</gene>
<dbReference type="EMBL" id="LGRX02026805">
    <property type="protein sequence ID" value="KAK3250303.1"/>
    <property type="molecule type" value="Genomic_DNA"/>
</dbReference>